<evidence type="ECO:0000313" key="1">
    <source>
        <dbReference type="EMBL" id="AKF08897.1"/>
    </source>
</evidence>
<accession>A0A0F6YKK2</accession>
<keyword evidence="2" id="KW-1185">Reference proteome</keyword>
<dbReference type="KEGG" id="samy:DB32_006046"/>
<protein>
    <submittedName>
        <fullName evidence="1">Uncharacterized protein</fullName>
    </submittedName>
</protein>
<proteinExistence type="predicted"/>
<dbReference type="AlphaFoldDB" id="A0A0F6YKK2"/>
<name>A0A0F6YKK2_9BACT</name>
<reference evidence="1 2" key="1">
    <citation type="submission" date="2015-03" db="EMBL/GenBank/DDBJ databases">
        <title>Genome assembly of Sandaracinus amylolyticus DSM 53668.</title>
        <authorList>
            <person name="Sharma G."/>
            <person name="Subramanian S."/>
        </authorList>
    </citation>
    <scope>NUCLEOTIDE SEQUENCE [LARGE SCALE GENOMIC DNA]</scope>
    <source>
        <strain evidence="1 2">DSM 53668</strain>
    </source>
</reference>
<dbReference type="EMBL" id="CP011125">
    <property type="protein sequence ID" value="AKF08897.1"/>
    <property type="molecule type" value="Genomic_DNA"/>
</dbReference>
<dbReference type="Proteomes" id="UP000034883">
    <property type="component" value="Chromosome"/>
</dbReference>
<sequence>MSTAALLRINAPGPGQTPVTAGAASSAANAIPSGATKLWLKATAKAHIRFGDSSVGAATPNDQYLTADQDYVLDLLSGITHFRAIRGDTADATITWVAL</sequence>
<dbReference type="RefSeq" id="WP_053235994.1">
    <property type="nucleotide sequence ID" value="NZ_CP011125.1"/>
</dbReference>
<dbReference type="STRING" id="927083.DB32_006046"/>
<gene>
    <name evidence="1" type="ORF">DB32_006046</name>
</gene>
<evidence type="ECO:0000313" key="2">
    <source>
        <dbReference type="Proteomes" id="UP000034883"/>
    </source>
</evidence>
<organism evidence="1 2">
    <name type="scientific">Sandaracinus amylolyticus</name>
    <dbReference type="NCBI Taxonomy" id="927083"/>
    <lineage>
        <taxon>Bacteria</taxon>
        <taxon>Pseudomonadati</taxon>
        <taxon>Myxococcota</taxon>
        <taxon>Polyangia</taxon>
        <taxon>Polyangiales</taxon>
        <taxon>Sandaracinaceae</taxon>
        <taxon>Sandaracinus</taxon>
    </lineage>
</organism>